<evidence type="ECO:0000313" key="5">
    <source>
        <dbReference type="Proteomes" id="UP000747399"/>
    </source>
</evidence>
<feature type="compositionally biased region" description="Basic and acidic residues" evidence="2">
    <location>
        <begin position="370"/>
        <end position="388"/>
    </location>
</feature>
<dbReference type="InterPro" id="IPR029058">
    <property type="entry name" value="AB_hydrolase_fold"/>
</dbReference>
<dbReference type="AlphaFoldDB" id="A0A8J4B9C1"/>
<dbReference type="Gene3D" id="3.40.50.1820">
    <property type="entry name" value="alpha/beta hydrolase"/>
    <property type="match status" value="2"/>
</dbReference>
<evidence type="ECO:0000256" key="2">
    <source>
        <dbReference type="SAM" id="MobiDB-lite"/>
    </source>
</evidence>
<feature type="region of interest" description="Disordered" evidence="2">
    <location>
        <begin position="352"/>
        <end position="392"/>
    </location>
</feature>
<dbReference type="InterPro" id="IPR050960">
    <property type="entry name" value="AB_hydrolase_4_sf"/>
</dbReference>
<protein>
    <recommendedName>
        <fullName evidence="6">AB hydrolase-1 domain-containing protein</fullName>
    </recommendedName>
</protein>
<dbReference type="PANTHER" id="PTHR10794">
    <property type="entry name" value="ABHYDROLASE DOMAIN-CONTAINING PROTEIN"/>
    <property type="match status" value="1"/>
</dbReference>
<evidence type="ECO:0000256" key="3">
    <source>
        <dbReference type="SAM" id="Phobius"/>
    </source>
</evidence>
<gene>
    <name evidence="4" type="ORF">Vafri_12124</name>
</gene>
<dbReference type="SUPFAM" id="SSF53474">
    <property type="entry name" value="alpha/beta-Hydrolases"/>
    <property type="match status" value="1"/>
</dbReference>
<dbReference type="PANTHER" id="PTHR10794:SF84">
    <property type="entry name" value="ESTERASE_LIPASE_THIOESTERASE FAMILY PROTEIN"/>
    <property type="match status" value="1"/>
</dbReference>
<evidence type="ECO:0000313" key="4">
    <source>
        <dbReference type="EMBL" id="GIL56811.1"/>
    </source>
</evidence>
<evidence type="ECO:0000256" key="1">
    <source>
        <dbReference type="ARBA" id="ARBA00010884"/>
    </source>
</evidence>
<sequence>MLMRNQNAAAPVFWEAFAVLRIATLALLEACLGILTWPFVRRKEEVALSYIPTEENQRLIAGCPAIKTFSCSPWAVGPHAQTFFSVIKLGASPIPRKELVTMPDGVQITLLWFEPKLVAEDAPLVVSLHGIGGDENSVRPIVLAEECMKRGWRSVLYVRRGHGDSSLLPVAPPPSTGVASPRKSCDKAMRPAVTAAGGRHTGATGVACAAATIAPSPSSPLPPAVATISSDAAATVATLDHSPPTSPPTAVTTVTIIATDGGEMTETSEASHSGTPTGCLSCLQPACITAAAAPVAKPDPEALRRTRKAFPQHADTEDFQVVLQHIRAARPQALMMAVGFSMGSNVLVKFLGEHPPASPRHTANTSPEGSQKREEGFRKDTEREEDPKNPLAAAISVSNGYDIIEGTRNLVSSRPMADRIITAALHKLLRRRLPEVHAICAAHGLLVDFDEVLACNTIRDFERGLMLPICGHDDLDEYYRNNNCREALMDVRTPLLCLSARDDPIIDPSLLRHAKDAAATNPHILLAVTGRGGHLGWLQGWTGKSWMMDVIVQFVESVVQLHTAGGDADSAKVAVSIGKTRAAETLVVGRGNQKTLVEAEEALTHAGDAYV</sequence>
<reference evidence="4" key="1">
    <citation type="journal article" date="2021" name="Proc. Natl. Acad. Sci. U.S.A.">
        <title>Three genomes in the algal genus Volvox reveal the fate of a haploid sex-determining region after a transition to homothallism.</title>
        <authorList>
            <person name="Yamamoto K."/>
            <person name="Hamaji T."/>
            <person name="Kawai-Toyooka H."/>
            <person name="Matsuzaki R."/>
            <person name="Takahashi F."/>
            <person name="Nishimura Y."/>
            <person name="Kawachi M."/>
            <person name="Noguchi H."/>
            <person name="Minakuchi Y."/>
            <person name="Umen J.G."/>
            <person name="Toyoda A."/>
            <person name="Nozaki H."/>
        </authorList>
    </citation>
    <scope>NUCLEOTIDE SEQUENCE</scope>
    <source>
        <strain evidence="4">NIES-3780</strain>
    </source>
</reference>
<keyword evidence="3" id="KW-0472">Membrane</keyword>
<proteinExistence type="inferred from homology"/>
<dbReference type="GO" id="GO:0034338">
    <property type="term" value="F:short-chain carboxylesterase activity"/>
    <property type="evidence" value="ECO:0007669"/>
    <property type="project" value="TreeGrafter"/>
</dbReference>
<dbReference type="EMBL" id="BNCO01000025">
    <property type="protein sequence ID" value="GIL56811.1"/>
    <property type="molecule type" value="Genomic_DNA"/>
</dbReference>
<feature type="transmembrane region" description="Helical" evidence="3">
    <location>
        <begin position="12"/>
        <end position="40"/>
    </location>
</feature>
<keyword evidence="5" id="KW-1185">Reference proteome</keyword>
<dbReference type="Proteomes" id="UP000747399">
    <property type="component" value="Unassembled WGS sequence"/>
</dbReference>
<comment type="similarity">
    <text evidence="1">Belongs to the AB hydrolase superfamily. AB hydrolase 4 family.</text>
</comment>
<dbReference type="GO" id="GO:0047372">
    <property type="term" value="F:monoacylglycerol lipase activity"/>
    <property type="evidence" value="ECO:0007669"/>
    <property type="project" value="TreeGrafter"/>
</dbReference>
<organism evidence="4 5">
    <name type="scientific">Volvox africanus</name>
    <dbReference type="NCBI Taxonomy" id="51714"/>
    <lineage>
        <taxon>Eukaryota</taxon>
        <taxon>Viridiplantae</taxon>
        <taxon>Chlorophyta</taxon>
        <taxon>core chlorophytes</taxon>
        <taxon>Chlorophyceae</taxon>
        <taxon>CS clade</taxon>
        <taxon>Chlamydomonadales</taxon>
        <taxon>Volvocaceae</taxon>
        <taxon>Volvox</taxon>
    </lineage>
</organism>
<keyword evidence="3" id="KW-0812">Transmembrane</keyword>
<name>A0A8J4B9C1_9CHLO</name>
<keyword evidence="3" id="KW-1133">Transmembrane helix</keyword>
<evidence type="ECO:0008006" key="6">
    <source>
        <dbReference type="Google" id="ProtNLM"/>
    </source>
</evidence>
<comment type="caution">
    <text evidence="4">The sequence shown here is derived from an EMBL/GenBank/DDBJ whole genome shotgun (WGS) entry which is preliminary data.</text>
</comment>
<accession>A0A8J4B9C1</accession>